<dbReference type="Proteomes" id="UP000272241">
    <property type="component" value="Unassembled WGS sequence"/>
</dbReference>
<name>A0A3M6ANK0_PSESS</name>
<evidence type="ECO:0000313" key="2">
    <source>
        <dbReference type="EMBL" id="RMV20264.1"/>
    </source>
</evidence>
<feature type="transmembrane region" description="Helical" evidence="1">
    <location>
        <begin position="36"/>
        <end position="57"/>
    </location>
</feature>
<keyword evidence="1" id="KW-0472">Membrane</keyword>
<gene>
    <name evidence="2" type="ORF">ALP15_01892</name>
</gene>
<comment type="caution">
    <text evidence="2">The sequence shown here is derived from an EMBL/GenBank/DDBJ whole genome shotgun (WGS) entry which is preliminary data.</text>
</comment>
<dbReference type="AlphaFoldDB" id="A0A3M6ANK0"/>
<evidence type="ECO:0000256" key="1">
    <source>
        <dbReference type="SAM" id="Phobius"/>
    </source>
</evidence>
<keyword evidence="1" id="KW-0812">Transmembrane</keyword>
<evidence type="ECO:0000313" key="3">
    <source>
        <dbReference type="Proteomes" id="UP000272241"/>
    </source>
</evidence>
<feature type="transmembrane region" description="Helical" evidence="1">
    <location>
        <begin position="77"/>
        <end position="101"/>
    </location>
</feature>
<protein>
    <submittedName>
        <fullName evidence="2">Uncharacterized protein</fullName>
    </submittedName>
</protein>
<keyword evidence="1" id="KW-1133">Transmembrane helix</keyword>
<dbReference type="EMBL" id="RBUO01000127">
    <property type="protein sequence ID" value="RMV20264.1"/>
    <property type="molecule type" value="Genomic_DNA"/>
</dbReference>
<feature type="transmembrane region" description="Helical" evidence="1">
    <location>
        <begin position="6"/>
        <end position="24"/>
    </location>
</feature>
<sequence>MNLTLTIIEWASMLTAAWLGYRAYNLEHTRAKTARACALASFAVIALILIPAVYAVWTIIGEYPMFTCPNCTSMTGVTIWTTIIITLVLAISPFALALYVLSLKRN</sequence>
<accession>A0A3M6ANK0</accession>
<proteinExistence type="predicted"/>
<organism evidence="2 3">
    <name type="scientific">Pseudomonas savastanoi</name>
    <name type="common">Pseudomonas syringae pv. savastanoi</name>
    <dbReference type="NCBI Taxonomy" id="29438"/>
    <lineage>
        <taxon>Bacteria</taxon>
        <taxon>Pseudomonadati</taxon>
        <taxon>Pseudomonadota</taxon>
        <taxon>Gammaproteobacteria</taxon>
        <taxon>Pseudomonadales</taxon>
        <taxon>Pseudomonadaceae</taxon>
        <taxon>Pseudomonas</taxon>
    </lineage>
</organism>
<reference evidence="2 3" key="1">
    <citation type="submission" date="2018-08" db="EMBL/GenBank/DDBJ databases">
        <title>Recombination of ecologically and evolutionarily significant loci maintains genetic cohesion in the Pseudomonas syringae species complex.</title>
        <authorList>
            <person name="Dillon M."/>
            <person name="Thakur S."/>
            <person name="Almeida R.N.D."/>
            <person name="Weir B.S."/>
            <person name="Guttman D.S."/>
        </authorList>
    </citation>
    <scope>NUCLEOTIDE SEQUENCE [LARGE SCALE GENOMIC DNA]</scope>
    <source>
        <strain evidence="2 3">ICMP 11895</strain>
    </source>
</reference>